<evidence type="ECO:0000256" key="5">
    <source>
        <dbReference type="ARBA" id="ARBA00023004"/>
    </source>
</evidence>
<dbReference type="Proteomes" id="UP001157167">
    <property type="component" value="Unassembled WGS sequence"/>
</dbReference>
<name>A0ABQ6FGQ0_9RHOO</name>
<evidence type="ECO:0000313" key="10">
    <source>
        <dbReference type="Proteomes" id="UP001157167"/>
    </source>
</evidence>
<reference evidence="10" key="1">
    <citation type="journal article" date="2019" name="Int. J. Syst. Evol. Microbiol.">
        <title>The Global Catalogue of Microorganisms (GCM) 10K type strain sequencing project: providing services to taxonomists for standard genome sequencing and annotation.</title>
        <authorList>
            <consortium name="The Broad Institute Genomics Platform"/>
            <consortium name="The Broad Institute Genome Sequencing Center for Infectious Disease"/>
            <person name="Wu L."/>
            <person name="Ma J."/>
        </authorList>
    </citation>
    <scope>NUCLEOTIDE SEQUENCE [LARGE SCALE GENOMIC DNA]</scope>
    <source>
        <strain evidence="10">NBRC 102407</strain>
    </source>
</reference>
<dbReference type="RefSeq" id="WP_153159777.1">
    <property type="nucleotide sequence ID" value="NZ_BSPX01000074.1"/>
</dbReference>
<evidence type="ECO:0000256" key="4">
    <source>
        <dbReference type="ARBA" id="ARBA00022982"/>
    </source>
</evidence>
<accession>A0ABQ6FGQ0</accession>
<dbReference type="InterPro" id="IPR036909">
    <property type="entry name" value="Cyt_c-like_dom_sf"/>
</dbReference>
<evidence type="ECO:0000313" key="9">
    <source>
        <dbReference type="EMBL" id="GLT24154.1"/>
    </source>
</evidence>
<evidence type="ECO:0000259" key="8">
    <source>
        <dbReference type="PROSITE" id="PS51007"/>
    </source>
</evidence>
<dbReference type="SUPFAM" id="SSF46626">
    <property type="entry name" value="Cytochrome c"/>
    <property type="match status" value="1"/>
</dbReference>
<dbReference type="Gene3D" id="1.10.760.10">
    <property type="entry name" value="Cytochrome c-like domain"/>
    <property type="match status" value="1"/>
</dbReference>
<protein>
    <recommendedName>
        <fullName evidence="8">Cytochrome c domain-containing protein</fullName>
    </recommendedName>
</protein>
<feature type="signal peptide" evidence="7">
    <location>
        <begin position="1"/>
        <end position="22"/>
    </location>
</feature>
<feature type="chain" id="PRO_5046378585" description="Cytochrome c domain-containing protein" evidence="7">
    <location>
        <begin position="23"/>
        <end position="104"/>
    </location>
</feature>
<keyword evidence="10" id="KW-1185">Reference proteome</keyword>
<evidence type="ECO:0000256" key="6">
    <source>
        <dbReference type="PROSITE-ProRule" id="PRU00433"/>
    </source>
</evidence>
<feature type="domain" description="Cytochrome c" evidence="8">
    <location>
        <begin position="18"/>
        <end position="104"/>
    </location>
</feature>
<dbReference type="Pfam" id="PF00034">
    <property type="entry name" value="Cytochrom_C"/>
    <property type="match status" value="1"/>
</dbReference>
<organism evidence="9 10">
    <name type="scientific">Zoogloea oryzae</name>
    <dbReference type="NCBI Taxonomy" id="310767"/>
    <lineage>
        <taxon>Bacteria</taxon>
        <taxon>Pseudomonadati</taxon>
        <taxon>Pseudomonadota</taxon>
        <taxon>Betaproteobacteria</taxon>
        <taxon>Rhodocyclales</taxon>
        <taxon>Zoogloeaceae</taxon>
        <taxon>Zoogloea</taxon>
    </lineage>
</organism>
<dbReference type="PRINTS" id="PR00606">
    <property type="entry name" value="CYTCHROMECID"/>
</dbReference>
<dbReference type="InterPro" id="IPR009056">
    <property type="entry name" value="Cyt_c-like_dom"/>
</dbReference>
<dbReference type="EMBL" id="BSPX01000074">
    <property type="protein sequence ID" value="GLT24154.1"/>
    <property type="molecule type" value="Genomic_DNA"/>
</dbReference>
<keyword evidence="7" id="KW-0732">Signal</keyword>
<evidence type="ECO:0000256" key="3">
    <source>
        <dbReference type="ARBA" id="ARBA00022723"/>
    </source>
</evidence>
<gene>
    <name evidence="9" type="ORF">GCM10007933_36260</name>
</gene>
<proteinExistence type="predicted"/>
<keyword evidence="3 6" id="KW-0479">Metal-binding</keyword>
<keyword evidence="2 6" id="KW-0349">Heme</keyword>
<sequence length="104" mass="10907">MKFIPMMCAIALGVAAAAPAMASEEIIKKARCTACHAVDQKRVGPSYKDVAAKYKGQGDAVAVLSAKVRHGGSGVWGQIPMTPNGPDKISDADLKAAIEWILKL</sequence>
<evidence type="ECO:0000256" key="2">
    <source>
        <dbReference type="ARBA" id="ARBA00022617"/>
    </source>
</evidence>
<dbReference type="InterPro" id="IPR002324">
    <property type="entry name" value="Cyt_c_ID"/>
</dbReference>
<keyword evidence="1" id="KW-0813">Transport</keyword>
<dbReference type="PROSITE" id="PS51007">
    <property type="entry name" value="CYTC"/>
    <property type="match status" value="1"/>
</dbReference>
<comment type="caution">
    <text evidence="9">The sequence shown here is derived from an EMBL/GenBank/DDBJ whole genome shotgun (WGS) entry which is preliminary data.</text>
</comment>
<evidence type="ECO:0000256" key="7">
    <source>
        <dbReference type="SAM" id="SignalP"/>
    </source>
</evidence>
<keyword evidence="4" id="KW-0249">Electron transport</keyword>
<evidence type="ECO:0000256" key="1">
    <source>
        <dbReference type="ARBA" id="ARBA00022448"/>
    </source>
</evidence>
<keyword evidence="5 6" id="KW-0408">Iron</keyword>